<keyword evidence="1" id="KW-0732">Signal</keyword>
<evidence type="ECO:0000313" key="2">
    <source>
        <dbReference type="EMBL" id="TNY34040.1"/>
    </source>
</evidence>
<proteinExistence type="predicted"/>
<feature type="signal peptide" evidence="1">
    <location>
        <begin position="1"/>
        <end position="18"/>
    </location>
</feature>
<dbReference type="Proteomes" id="UP000314011">
    <property type="component" value="Unassembled WGS sequence"/>
</dbReference>
<keyword evidence="3" id="KW-1185">Reference proteome</keyword>
<feature type="chain" id="PRO_5022767684" evidence="1">
    <location>
        <begin position="19"/>
        <end position="209"/>
    </location>
</feature>
<comment type="caution">
    <text evidence="2">The sequence shown here is derived from an EMBL/GenBank/DDBJ whole genome shotgun (WGS) entry which is preliminary data.</text>
</comment>
<reference evidence="2 3" key="1">
    <citation type="submission" date="2019-06" db="EMBL/GenBank/DDBJ databases">
        <title>Genome of new Rhodobacteraceae sp. SM1903.</title>
        <authorList>
            <person name="Ren X."/>
        </authorList>
    </citation>
    <scope>NUCLEOTIDE SEQUENCE [LARGE SCALE GENOMIC DNA]</scope>
    <source>
        <strain evidence="2 3">SM1903</strain>
    </source>
</reference>
<dbReference type="AlphaFoldDB" id="A0A5C5GHG6"/>
<accession>A0A5C5GHG6</accession>
<protein>
    <submittedName>
        <fullName evidence="2">Uncharacterized protein</fullName>
    </submittedName>
</protein>
<dbReference type="RefSeq" id="WP_140195014.1">
    <property type="nucleotide sequence ID" value="NZ_CP065915.1"/>
</dbReference>
<name>A0A5C5GHG6_9RHOB</name>
<evidence type="ECO:0000313" key="3">
    <source>
        <dbReference type="Proteomes" id="UP000314011"/>
    </source>
</evidence>
<organism evidence="2 3">
    <name type="scientific">Pelagovum pacificum</name>
    <dbReference type="NCBI Taxonomy" id="2588711"/>
    <lineage>
        <taxon>Bacteria</taxon>
        <taxon>Pseudomonadati</taxon>
        <taxon>Pseudomonadota</taxon>
        <taxon>Alphaproteobacteria</taxon>
        <taxon>Rhodobacterales</taxon>
        <taxon>Paracoccaceae</taxon>
        <taxon>Pelagovum</taxon>
    </lineage>
</organism>
<dbReference type="OrthoDB" id="7865345at2"/>
<dbReference type="EMBL" id="VFFF01000001">
    <property type="protein sequence ID" value="TNY34040.1"/>
    <property type="molecule type" value="Genomic_DNA"/>
</dbReference>
<sequence>MKTVLSILVALAATGAAAQEALPACDTLEPGDAGGVDCSLPGRGEARLVFDYTGDEGLWQLAFIELDSETVLFTSPVIDVEGVNTAPELRDITGDGTAELFVPYSAGMVNIYNQVWTPTEAGWSYMGDLGGFGAASIELRDGLIINNERSSAAVYYETAMTTANGMFEDVYEMEIDYAAQACSLVEGSAFASAGLSAEDLITACEARDW</sequence>
<gene>
    <name evidence="2" type="ORF">FHY64_12480</name>
</gene>
<evidence type="ECO:0000256" key="1">
    <source>
        <dbReference type="SAM" id="SignalP"/>
    </source>
</evidence>